<dbReference type="SUPFAM" id="SSF53098">
    <property type="entry name" value="Ribonuclease H-like"/>
    <property type="match status" value="1"/>
</dbReference>
<dbReference type="GO" id="GO:0003723">
    <property type="term" value="F:RNA binding"/>
    <property type="evidence" value="ECO:0007669"/>
    <property type="project" value="UniProtKB-UniRule"/>
</dbReference>
<evidence type="ECO:0000313" key="18">
    <source>
        <dbReference type="EMBL" id="HDD52724.1"/>
    </source>
</evidence>
<evidence type="ECO:0000256" key="12">
    <source>
        <dbReference type="ARBA" id="ARBA00022801"/>
    </source>
</evidence>
<comment type="catalytic activity">
    <reaction evidence="1 14 15 16">
        <text>Endonucleolytic cleavage to 5'-phosphomonoester.</text>
        <dbReference type="EC" id="3.1.26.4"/>
    </reaction>
</comment>
<dbReference type="PANTHER" id="PTHR10954:SF18">
    <property type="entry name" value="RIBONUCLEASE HII"/>
    <property type="match status" value="1"/>
</dbReference>
<keyword evidence="8 14" id="KW-0963">Cytoplasm</keyword>
<dbReference type="GO" id="GO:0043137">
    <property type="term" value="P:DNA replication, removal of RNA primer"/>
    <property type="evidence" value="ECO:0007669"/>
    <property type="project" value="TreeGrafter"/>
</dbReference>
<evidence type="ECO:0000256" key="14">
    <source>
        <dbReference type="HAMAP-Rule" id="MF_00052"/>
    </source>
</evidence>
<dbReference type="InterPro" id="IPR012337">
    <property type="entry name" value="RNaseH-like_sf"/>
</dbReference>
<comment type="function">
    <text evidence="3 14 16">Endonuclease that specifically degrades the RNA of RNA-DNA hybrids.</text>
</comment>
<dbReference type="GO" id="GO:0006298">
    <property type="term" value="P:mismatch repair"/>
    <property type="evidence" value="ECO:0007669"/>
    <property type="project" value="TreeGrafter"/>
</dbReference>
<evidence type="ECO:0000256" key="16">
    <source>
        <dbReference type="RuleBase" id="RU003515"/>
    </source>
</evidence>
<evidence type="ECO:0000256" key="5">
    <source>
        <dbReference type="ARBA" id="ARBA00007383"/>
    </source>
</evidence>
<comment type="caution">
    <text evidence="18">The sequence shown here is derived from an EMBL/GenBank/DDBJ whole genome shotgun (WGS) entry which is preliminary data.</text>
</comment>
<evidence type="ECO:0000256" key="2">
    <source>
        <dbReference type="ARBA" id="ARBA00001946"/>
    </source>
</evidence>
<feature type="domain" description="RNase H type-2" evidence="17">
    <location>
        <begin position="39"/>
        <end position="223"/>
    </location>
</feature>
<keyword evidence="9 14" id="KW-0540">Nuclease</keyword>
<dbReference type="Proteomes" id="UP000885690">
    <property type="component" value="Unassembled WGS sequence"/>
</dbReference>
<evidence type="ECO:0000256" key="7">
    <source>
        <dbReference type="ARBA" id="ARBA00019179"/>
    </source>
</evidence>
<keyword evidence="11 14" id="KW-0255">Endonuclease</keyword>
<dbReference type="GO" id="GO:0005737">
    <property type="term" value="C:cytoplasm"/>
    <property type="evidence" value="ECO:0007669"/>
    <property type="project" value="UniProtKB-SubCell"/>
</dbReference>
<dbReference type="GO" id="GO:0032299">
    <property type="term" value="C:ribonuclease H2 complex"/>
    <property type="evidence" value="ECO:0007669"/>
    <property type="project" value="TreeGrafter"/>
</dbReference>
<dbReference type="NCBIfam" id="NF000595">
    <property type="entry name" value="PRK00015.1-3"/>
    <property type="match status" value="1"/>
</dbReference>
<dbReference type="Pfam" id="PF01351">
    <property type="entry name" value="RNase_HII"/>
    <property type="match status" value="1"/>
</dbReference>
<feature type="binding site" evidence="14 15">
    <location>
        <position position="45"/>
    </location>
    <ligand>
        <name>a divalent metal cation</name>
        <dbReference type="ChEBI" id="CHEBI:60240"/>
    </ligand>
</feature>
<keyword evidence="10 14" id="KW-0479">Metal-binding</keyword>
<dbReference type="GO" id="GO:0004523">
    <property type="term" value="F:RNA-DNA hybrid ribonuclease activity"/>
    <property type="evidence" value="ECO:0007669"/>
    <property type="project" value="UniProtKB-UniRule"/>
</dbReference>
<dbReference type="InterPro" id="IPR024567">
    <property type="entry name" value="RNase_HII/HIII_dom"/>
</dbReference>
<organism evidence="18">
    <name type="scientific">Thermosulfidibacter takaii</name>
    <dbReference type="NCBI Taxonomy" id="412593"/>
    <lineage>
        <taxon>Bacteria</taxon>
        <taxon>Pseudomonadati</taxon>
        <taxon>Thermosulfidibacterota</taxon>
        <taxon>Thermosulfidibacteria</taxon>
        <taxon>Thermosulfidibacterales</taxon>
        <taxon>Thermosulfidibacteraceae</taxon>
    </lineage>
</organism>
<dbReference type="PANTHER" id="PTHR10954">
    <property type="entry name" value="RIBONUCLEASE H2 SUBUNIT A"/>
    <property type="match status" value="1"/>
</dbReference>
<reference evidence="18" key="1">
    <citation type="journal article" date="2020" name="mSystems">
        <title>Genome- and Community-Level Interaction Insights into Carbon Utilization and Element Cycling Functions of Hydrothermarchaeota in Hydrothermal Sediment.</title>
        <authorList>
            <person name="Zhou Z."/>
            <person name="Liu Y."/>
            <person name="Xu W."/>
            <person name="Pan J."/>
            <person name="Luo Z.H."/>
            <person name="Li M."/>
        </authorList>
    </citation>
    <scope>NUCLEOTIDE SEQUENCE [LARGE SCALE GENOMIC DNA]</scope>
    <source>
        <strain evidence="18">HyVt-115</strain>
    </source>
</reference>
<evidence type="ECO:0000256" key="6">
    <source>
        <dbReference type="ARBA" id="ARBA00012180"/>
    </source>
</evidence>
<protein>
    <recommendedName>
        <fullName evidence="7 14">Ribonuclease HII</fullName>
        <shortName evidence="14">RNase HII</shortName>
        <ecNumber evidence="6 14">3.1.26.4</ecNumber>
    </recommendedName>
</protein>
<dbReference type="HAMAP" id="MF_00052_B">
    <property type="entry name" value="RNase_HII_B"/>
    <property type="match status" value="1"/>
</dbReference>
<evidence type="ECO:0000256" key="10">
    <source>
        <dbReference type="ARBA" id="ARBA00022723"/>
    </source>
</evidence>
<dbReference type="EMBL" id="DQWS01000055">
    <property type="protein sequence ID" value="HDD52724.1"/>
    <property type="molecule type" value="Genomic_DNA"/>
</dbReference>
<dbReference type="NCBIfam" id="NF000594">
    <property type="entry name" value="PRK00015.1-1"/>
    <property type="match status" value="1"/>
</dbReference>
<evidence type="ECO:0000256" key="4">
    <source>
        <dbReference type="ARBA" id="ARBA00004496"/>
    </source>
</evidence>
<keyword evidence="12 14" id="KW-0378">Hydrolase</keyword>
<evidence type="ECO:0000256" key="11">
    <source>
        <dbReference type="ARBA" id="ARBA00022759"/>
    </source>
</evidence>
<dbReference type="AlphaFoldDB" id="A0A7C0U5S5"/>
<keyword evidence="13 14" id="KW-0464">Manganese</keyword>
<dbReference type="InterPro" id="IPR036397">
    <property type="entry name" value="RNaseH_sf"/>
</dbReference>
<dbReference type="EC" id="3.1.26.4" evidence="6 14"/>
<comment type="cofactor">
    <cofactor evidence="14 15">
        <name>Mn(2+)</name>
        <dbReference type="ChEBI" id="CHEBI:29035"/>
    </cofactor>
    <cofactor evidence="14 15">
        <name>Mg(2+)</name>
        <dbReference type="ChEBI" id="CHEBI:18420"/>
    </cofactor>
    <text evidence="14 15">Manganese or magnesium. Binds 1 divalent metal ion per monomer in the absence of substrate. May bind a second metal ion after substrate binding.</text>
</comment>
<accession>A0A7C0U5S5</accession>
<dbReference type="FunFam" id="3.30.420.10:FF:000006">
    <property type="entry name" value="Ribonuclease HII"/>
    <property type="match status" value="1"/>
</dbReference>
<evidence type="ECO:0000256" key="3">
    <source>
        <dbReference type="ARBA" id="ARBA00004065"/>
    </source>
</evidence>
<dbReference type="InterPro" id="IPR022898">
    <property type="entry name" value="RNase_HII"/>
</dbReference>
<dbReference type="Gene3D" id="3.30.420.10">
    <property type="entry name" value="Ribonuclease H-like superfamily/Ribonuclease H"/>
    <property type="match status" value="1"/>
</dbReference>
<evidence type="ECO:0000256" key="1">
    <source>
        <dbReference type="ARBA" id="ARBA00000077"/>
    </source>
</evidence>
<comment type="similarity">
    <text evidence="5 14 16">Belongs to the RNase HII family.</text>
</comment>
<dbReference type="InterPro" id="IPR001352">
    <property type="entry name" value="RNase_HII/HIII"/>
</dbReference>
<comment type="cofactor">
    <cofactor evidence="2">
        <name>Mg(2+)</name>
        <dbReference type="ChEBI" id="CHEBI:18420"/>
    </cofactor>
</comment>
<evidence type="ECO:0000259" key="17">
    <source>
        <dbReference type="PROSITE" id="PS51975"/>
    </source>
</evidence>
<feature type="binding site" evidence="14 15">
    <location>
        <position position="137"/>
    </location>
    <ligand>
        <name>a divalent metal cation</name>
        <dbReference type="ChEBI" id="CHEBI:60240"/>
    </ligand>
</feature>
<comment type="subcellular location">
    <subcellularLocation>
        <location evidence="4 14">Cytoplasm</location>
    </subcellularLocation>
</comment>
<evidence type="ECO:0000256" key="9">
    <source>
        <dbReference type="ARBA" id="ARBA00022722"/>
    </source>
</evidence>
<name>A0A7C0U5S5_9BACT</name>
<dbReference type="PROSITE" id="PS51975">
    <property type="entry name" value="RNASE_H_2"/>
    <property type="match status" value="1"/>
</dbReference>
<feature type="binding site" evidence="14 15">
    <location>
        <position position="46"/>
    </location>
    <ligand>
        <name>a divalent metal cation</name>
        <dbReference type="ChEBI" id="CHEBI:60240"/>
    </ligand>
</feature>
<gene>
    <name evidence="14" type="primary">rnhB</name>
    <name evidence="18" type="ORF">ENF32_01480</name>
</gene>
<sequence>MKKWGNQKEFSSFIPLSLSLSSSDPRLAFDLTFLEEGFSVLAGVDEAGRGCLAGPVVAAAVVLPLNEPLPGVRDSKALTAQEREELFELIKEKALAWRVGVVGWKAIDSVNIYQAAAEAMRRAVKGLEVKPQLVLVDGMNLRGLDIPTVRVVKGDDKSLSIAAASIVAKVVRDRLMMGYHRLYPQYGFASHKGYATREHKEALKLHGPCPIHRRTFRGVSKKV</sequence>
<evidence type="ECO:0000256" key="8">
    <source>
        <dbReference type="ARBA" id="ARBA00022490"/>
    </source>
</evidence>
<dbReference type="CDD" id="cd07182">
    <property type="entry name" value="RNase_HII_bacteria_HII_like"/>
    <property type="match status" value="1"/>
</dbReference>
<evidence type="ECO:0000256" key="13">
    <source>
        <dbReference type="ARBA" id="ARBA00023211"/>
    </source>
</evidence>
<evidence type="ECO:0000256" key="15">
    <source>
        <dbReference type="PROSITE-ProRule" id="PRU01319"/>
    </source>
</evidence>
<proteinExistence type="inferred from homology"/>
<dbReference type="GO" id="GO:0030145">
    <property type="term" value="F:manganese ion binding"/>
    <property type="evidence" value="ECO:0007669"/>
    <property type="project" value="UniProtKB-UniRule"/>
</dbReference>